<proteinExistence type="inferred from homology"/>
<reference evidence="6" key="1">
    <citation type="journal article" date="2020" name="Stud. Mycol.">
        <title>101 Dothideomycetes genomes: a test case for predicting lifestyles and emergence of pathogens.</title>
        <authorList>
            <person name="Haridas S."/>
            <person name="Albert R."/>
            <person name="Binder M."/>
            <person name="Bloem J."/>
            <person name="Labutti K."/>
            <person name="Salamov A."/>
            <person name="Andreopoulos B."/>
            <person name="Baker S."/>
            <person name="Barry K."/>
            <person name="Bills G."/>
            <person name="Bluhm B."/>
            <person name="Cannon C."/>
            <person name="Castanera R."/>
            <person name="Culley D."/>
            <person name="Daum C."/>
            <person name="Ezra D."/>
            <person name="Gonzalez J."/>
            <person name="Henrissat B."/>
            <person name="Kuo A."/>
            <person name="Liang C."/>
            <person name="Lipzen A."/>
            <person name="Lutzoni F."/>
            <person name="Magnuson J."/>
            <person name="Mondo S."/>
            <person name="Nolan M."/>
            <person name="Ohm R."/>
            <person name="Pangilinan J."/>
            <person name="Park H.-J."/>
            <person name="Ramirez L."/>
            <person name="Alfaro M."/>
            <person name="Sun H."/>
            <person name="Tritt A."/>
            <person name="Yoshinaga Y."/>
            <person name="Zwiers L.-H."/>
            <person name="Turgeon B."/>
            <person name="Goodwin S."/>
            <person name="Spatafora J."/>
            <person name="Crous P."/>
            <person name="Grigoriev I."/>
        </authorList>
    </citation>
    <scope>NUCLEOTIDE SEQUENCE</scope>
    <source>
        <strain evidence="6">CBS 115976</strain>
    </source>
</reference>
<evidence type="ECO:0000256" key="1">
    <source>
        <dbReference type="ARBA" id="ARBA00004123"/>
    </source>
</evidence>
<comment type="similarity">
    <text evidence="2 4">Belongs to the Mediator complex subunit 11 family.</text>
</comment>
<protein>
    <recommendedName>
        <fullName evidence="4">Mediator of RNA polymerase II transcription subunit 11</fullName>
    </recommendedName>
    <alternativeName>
        <fullName evidence="4">Mediator complex subunit 11</fullName>
    </alternativeName>
</protein>
<keyword evidence="4" id="KW-0010">Activator</keyword>
<name>A0A6A6U6C5_9PEZI</name>
<dbReference type="AlphaFoldDB" id="A0A6A6U6C5"/>
<keyword evidence="4" id="KW-0804">Transcription</keyword>
<keyword evidence="4" id="KW-0805">Transcription regulation</keyword>
<evidence type="ECO:0000256" key="2">
    <source>
        <dbReference type="ARBA" id="ARBA00008186"/>
    </source>
</evidence>
<sequence length="164" mass="17838">MEEDRSDNGSENGSESEPQVYGNMDNLKVLVALSRDVPNLLQSAGSAIALLSDSTHNAELLAEADGTALEARKAGIQTHVRDYFKTLFRLKQILLQQSYALEEAGILLPVEDTKSNGGMGAMDVAVLNSRSRDVGLRKEKELVKEATEWLEQAKESEGAMDTGK</sequence>
<dbReference type="Proteomes" id="UP000799302">
    <property type="component" value="Unassembled WGS sequence"/>
</dbReference>
<accession>A0A6A6U6C5</accession>
<evidence type="ECO:0000256" key="5">
    <source>
        <dbReference type="SAM" id="MobiDB-lite"/>
    </source>
</evidence>
<keyword evidence="7" id="KW-1185">Reference proteome</keyword>
<dbReference type="Pfam" id="PF10280">
    <property type="entry name" value="Med11"/>
    <property type="match status" value="1"/>
</dbReference>
<dbReference type="InterPro" id="IPR019404">
    <property type="entry name" value="Mediator_Med11"/>
</dbReference>
<feature type="region of interest" description="Disordered" evidence="5">
    <location>
        <begin position="1"/>
        <end position="20"/>
    </location>
</feature>
<organism evidence="6 7">
    <name type="scientific">Microthyrium microscopicum</name>
    <dbReference type="NCBI Taxonomy" id="703497"/>
    <lineage>
        <taxon>Eukaryota</taxon>
        <taxon>Fungi</taxon>
        <taxon>Dikarya</taxon>
        <taxon>Ascomycota</taxon>
        <taxon>Pezizomycotina</taxon>
        <taxon>Dothideomycetes</taxon>
        <taxon>Dothideomycetes incertae sedis</taxon>
        <taxon>Microthyriales</taxon>
        <taxon>Microthyriaceae</taxon>
        <taxon>Microthyrium</taxon>
    </lineage>
</organism>
<evidence type="ECO:0000313" key="6">
    <source>
        <dbReference type="EMBL" id="KAF2666997.1"/>
    </source>
</evidence>
<comment type="subcellular location">
    <subcellularLocation>
        <location evidence="1 4">Nucleus</location>
    </subcellularLocation>
</comment>
<dbReference type="Gene3D" id="1.10.287.3490">
    <property type="match status" value="1"/>
</dbReference>
<dbReference type="OrthoDB" id="5418434at2759"/>
<dbReference type="GO" id="GO:0016592">
    <property type="term" value="C:mediator complex"/>
    <property type="evidence" value="ECO:0007669"/>
    <property type="project" value="InterPro"/>
</dbReference>
<evidence type="ECO:0000256" key="3">
    <source>
        <dbReference type="ARBA" id="ARBA00023242"/>
    </source>
</evidence>
<comment type="subunit">
    <text evidence="4">Component of the Mediator complex.</text>
</comment>
<comment type="function">
    <text evidence="4">Component of the Mediator complex, a coactivator involved in the regulated transcription of nearly all RNA polymerase II-dependent genes. Mediator functions as a bridge to convey information from gene-specific regulatory proteins to the basal RNA polymerase II transcription machinery. Mediator is recruited to promoters by direct interactions with regulatory proteins and serves as a scaffold for the assembly of a functional pre-initiation complex with RNA polymerase II and the general transcription factors.</text>
</comment>
<dbReference type="GO" id="GO:0003712">
    <property type="term" value="F:transcription coregulator activity"/>
    <property type="evidence" value="ECO:0007669"/>
    <property type="project" value="InterPro"/>
</dbReference>
<dbReference type="EMBL" id="MU004238">
    <property type="protein sequence ID" value="KAF2666997.1"/>
    <property type="molecule type" value="Genomic_DNA"/>
</dbReference>
<keyword evidence="3 4" id="KW-0539">Nucleus</keyword>
<gene>
    <name evidence="4" type="primary">MED11</name>
    <name evidence="6" type="ORF">BT63DRAFT_457954</name>
</gene>
<evidence type="ECO:0000313" key="7">
    <source>
        <dbReference type="Proteomes" id="UP000799302"/>
    </source>
</evidence>
<evidence type="ECO:0000256" key="4">
    <source>
        <dbReference type="RuleBase" id="RU364147"/>
    </source>
</evidence>
<dbReference type="GO" id="GO:0006357">
    <property type="term" value="P:regulation of transcription by RNA polymerase II"/>
    <property type="evidence" value="ECO:0007669"/>
    <property type="project" value="InterPro"/>
</dbReference>